<organism evidence="2 3">
    <name type="scientific">Pyrococcus kukulkanii</name>
    <dbReference type="NCBI Taxonomy" id="1609559"/>
    <lineage>
        <taxon>Archaea</taxon>
        <taxon>Methanobacteriati</taxon>
        <taxon>Methanobacteriota</taxon>
        <taxon>Thermococci</taxon>
        <taxon>Thermococcales</taxon>
        <taxon>Thermococcaceae</taxon>
        <taxon>Pyrococcus</taxon>
    </lineage>
</organism>
<reference evidence="2 3" key="2">
    <citation type="journal article" date="2016" name="Int. J. Syst. Evol. Microbiol.">
        <title>Pyrococcus kukulkanii sp. nov., a hyperthermophilic, piezophilic archaeon isolated from a deep-sea hydrothermal vent.</title>
        <authorList>
            <person name="Callac N."/>
            <person name="Oger P."/>
            <person name="Lesongeur F."/>
            <person name="Rattray J.E."/>
            <person name="Vannier P."/>
            <person name="Michoud G."/>
            <person name="Beauverger M."/>
            <person name="Gayet N."/>
            <person name="Rouxel O."/>
            <person name="Jebbar M."/>
            <person name="Godfroy A."/>
        </authorList>
    </citation>
    <scope>NUCLEOTIDE SEQUENCE [LARGE SCALE GENOMIC DNA]</scope>
    <source>
        <strain evidence="2 3">NCB100</strain>
    </source>
</reference>
<dbReference type="GeneID" id="28492234"/>
<evidence type="ECO:0000256" key="1">
    <source>
        <dbReference type="SAM" id="Phobius"/>
    </source>
</evidence>
<name>A0A127BBW7_9EURY</name>
<gene>
    <name evidence="2" type="ORF">TQ32_10290</name>
</gene>
<keyword evidence="1" id="KW-1133">Transmembrane helix</keyword>
<dbReference type="STRING" id="1609559.TQ32_10290"/>
<dbReference type="RefSeq" id="WP_068324311.1">
    <property type="nucleotide sequence ID" value="NZ_CP010835.1"/>
</dbReference>
<proteinExistence type="predicted"/>
<dbReference type="AlphaFoldDB" id="A0A127BBW7"/>
<sequence length="197" mass="23247">MIKVKDSVEVALELDEKSVYSHIAHESAEDIIRIISAIDAERARLRGIEVYYEDDWDELIRERIRKGKRHTAFDFYNPELLEVWEEKVKEAKRYIKLSKYLPMAIPFFTVFTAIVTILILVPVVIVGLATLPLALYFHELFKTNADLRYQELVQFFIYELKELIGKFGLDRNKYKFELYNRDYKGVKFIKGSKAIVE</sequence>
<dbReference type="EMBL" id="CP010835">
    <property type="protein sequence ID" value="AMM54831.1"/>
    <property type="molecule type" value="Genomic_DNA"/>
</dbReference>
<feature type="transmembrane region" description="Helical" evidence="1">
    <location>
        <begin position="104"/>
        <end position="137"/>
    </location>
</feature>
<dbReference type="KEGG" id="pyc:TQ32_10290"/>
<reference evidence="3" key="1">
    <citation type="submission" date="2015-02" db="EMBL/GenBank/DDBJ databases">
        <title>Pyrococcus kukulkanii sp. nov., a novel hyperthermophilic archaeon isolated from a deep-sea hydrothermal vent at the Guaymas Basin.</title>
        <authorList>
            <person name="Oger P.M."/>
            <person name="Callac N."/>
            <person name="Jebbar M."/>
            <person name="Godfroy A."/>
        </authorList>
    </citation>
    <scope>NUCLEOTIDE SEQUENCE [LARGE SCALE GENOMIC DNA]</scope>
    <source>
        <strain evidence="3">NCB100</strain>
    </source>
</reference>
<accession>A0A127BBW7</accession>
<protein>
    <submittedName>
        <fullName evidence="2">Uncharacterized protein</fullName>
    </submittedName>
</protein>
<evidence type="ECO:0000313" key="2">
    <source>
        <dbReference type="EMBL" id="AMM54831.1"/>
    </source>
</evidence>
<dbReference type="OrthoDB" id="86127at2157"/>
<dbReference type="PATRIC" id="fig|1609559.3.peg.2120"/>
<keyword evidence="1" id="KW-0812">Transmembrane</keyword>
<dbReference type="Proteomes" id="UP000070587">
    <property type="component" value="Chromosome"/>
</dbReference>
<evidence type="ECO:0000313" key="3">
    <source>
        <dbReference type="Proteomes" id="UP000070587"/>
    </source>
</evidence>
<keyword evidence="1" id="KW-0472">Membrane</keyword>